<evidence type="ECO:0000256" key="6">
    <source>
        <dbReference type="ARBA" id="ARBA00037847"/>
    </source>
</evidence>
<keyword evidence="2" id="KW-0812">Transmembrane</keyword>
<evidence type="ECO:0000256" key="2">
    <source>
        <dbReference type="ARBA" id="ARBA00022692"/>
    </source>
</evidence>
<evidence type="ECO:0000256" key="3">
    <source>
        <dbReference type="ARBA" id="ARBA00022989"/>
    </source>
</evidence>
<proteinExistence type="predicted"/>
<comment type="caution">
    <text evidence="7">The sequence shown here is derived from an EMBL/GenBank/DDBJ whole genome shotgun (WGS) entry which is preliminary data.</text>
</comment>
<accession>A0A9Q1AKZ3</accession>
<keyword evidence="5" id="KW-0539">Nucleus</keyword>
<reference evidence="7" key="1">
    <citation type="submission" date="2022-11" db="EMBL/GenBank/DDBJ databases">
        <authorList>
            <person name="Hyden B.L."/>
            <person name="Feng K."/>
            <person name="Yates T."/>
            <person name="Jawdy S."/>
            <person name="Smart L.B."/>
            <person name="Muchero W."/>
        </authorList>
    </citation>
    <scope>NUCLEOTIDE SEQUENCE</scope>
    <source>
        <tissue evidence="7">Shoot tip</tissue>
    </source>
</reference>
<evidence type="ECO:0000313" key="7">
    <source>
        <dbReference type="EMBL" id="KAJ6774897.1"/>
    </source>
</evidence>
<dbReference type="PANTHER" id="PTHR12265:SF30">
    <property type="entry name" value="TRANSMEMBRANE PROTEIN 53"/>
    <property type="match status" value="1"/>
</dbReference>
<dbReference type="AlphaFoldDB" id="A0A9Q1AKZ3"/>
<evidence type="ECO:0000256" key="1">
    <source>
        <dbReference type="ARBA" id="ARBA00004126"/>
    </source>
</evidence>
<evidence type="ECO:0000256" key="4">
    <source>
        <dbReference type="ARBA" id="ARBA00023136"/>
    </source>
</evidence>
<organism evidence="7 8">
    <name type="scientific">Salix purpurea</name>
    <name type="common">Purple osier willow</name>
    <dbReference type="NCBI Taxonomy" id="77065"/>
    <lineage>
        <taxon>Eukaryota</taxon>
        <taxon>Viridiplantae</taxon>
        <taxon>Streptophyta</taxon>
        <taxon>Embryophyta</taxon>
        <taxon>Tracheophyta</taxon>
        <taxon>Spermatophyta</taxon>
        <taxon>Magnoliopsida</taxon>
        <taxon>eudicotyledons</taxon>
        <taxon>Gunneridae</taxon>
        <taxon>Pentapetalae</taxon>
        <taxon>rosids</taxon>
        <taxon>fabids</taxon>
        <taxon>Malpighiales</taxon>
        <taxon>Salicaceae</taxon>
        <taxon>Saliceae</taxon>
        <taxon>Salix</taxon>
    </lineage>
</organism>
<dbReference type="Pfam" id="PF05705">
    <property type="entry name" value="DUF829"/>
    <property type="match status" value="1"/>
</dbReference>
<dbReference type="Proteomes" id="UP001151532">
    <property type="component" value="Chromosome 5"/>
</dbReference>
<keyword evidence="4" id="KW-0472">Membrane</keyword>
<gene>
    <name evidence="7" type="ORF">OIU79_018142</name>
</gene>
<comment type="subcellular location">
    <subcellularLocation>
        <location evidence="6">Endomembrane system</location>
        <topology evidence="6">Single-pass membrane protein</topology>
    </subcellularLocation>
    <subcellularLocation>
        <location evidence="1">Nucleus membrane</location>
    </subcellularLocation>
</comment>
<evidence type="ECO:0000256" key="5">
    <source>
        <dbReference type="ARBA" id="ARBA00023242"/>
    </source>
</evidence>
<keyword evidence="8" id="KW-1185">Reference proteome</keyword>
<protein>
    <submittedName>
        <fullName evidence="7">Uncharacterized protein</fullName>
    </submittedName>
</protein>
<keyword evidence="3" id="KW-1133">Transmembrane helix</keyword>
<dbReference type="InterPro" id="IPR008547">
    <property type="entry name" value="DUF829_TMEM53"/>
</dbReference>
<name>A0A9Q1AKZ3_SALPP</name>
<dbReference type="EMBL" id="JAPFFK010000002">
    <property type="protein sequence ID" value="KAJ6774897.1"/>
    <property type="molecule type" value="Genomic_DNA"/>
</dbReference>
<dbReference type="PANTHER" id="PTHR12265">
    <property type="entry name" value="TRANSMEMBRANE PROTEIN 53"/>
    <property type="match status" value="1"/>
</dbReference>
<evidence type="ECO:0000313" key="8">
    <source>
        <dbReference type="Proteomes" id="UP001151532"/>
    </source>
</evidence>
<dbReference type="GO" id="GO:0031965">
    <property type="term" value="C:nuclear membrane"/>
    <property type="evidence" value="ECO:0007669"/>
    <property type="project" value="UniProtKB-SubCell"/>
</dbReference>
<reference evidence="7" key="2">
    <citation type="journal article" date="2023" name="Int. J. Mol. Sci.">
        <title>De Novo Assembly and Annotation of 11 Diverse Shrub Willow (Salix) Genomes Reveals Novel Gene Organization in Sex-Linked Regions.</title>
        <authorList>
            <person name="Hyden B."/>
            <person name="Feng K."/>
            <person name="Yates T.B."/>
            <person name="Jawdy S."/>
            <person name="Cereghino C."/>
            <person name="Smart L.B."/>
            <person name="Muchero W."/>
        </authorList>
    </citation>
    <scope>NUCLEOTIDE SEQUENCE</scope>
    <source>
        <tissue evidence="7">Shoot tip</tissue>
    </source>
</reference>
<dbReference type="OrthoDB" id="77878at2759"/>
<sequence length="301" mass="32570">MCSLSGMLQRPVIAAAAAALASVSVDFPDKLHSFRLFDTCSASEQSSSLLSNSVQDSNFSWVSHSSVSKLASLSFVTRIQVPVPKLNFPVLDVNQKFVPSTLLFSVASSPLLVSLYRSAELAKGPKPGAFKTTDIPTSSPDILYRWHLPEPSAMDVSGSSDCSSEKSRTVVVLLGYGVILEKFQKQDPSLMGRIRGCIVDSAPVAAPDPQVWASGFSAAFLKKHSVATKVHMSSKESDMEILVGNKTIVQPKPAMTESALLAILEKFFRCDFEPSYSEQETLGCAKLIIIRTTKLSTVIYL</sequence>